<protein>
    <submittedName>
        <fullName evidence="2">Transposase</fullName>
    </submittedName>
</protein>
<dbReference type="Proteomes" id="UP000217507">
    <property type="component" value="Chromosome"/>
</dbReference>
<sequence>MIKLIDKILSRKRAVIESVNDHLKNLCKIEHSRHRSVFNFLVNLMPDLAAYT</sequence>
<dbReference type="AlphaFoldDB" id="A0A1Z4KRP4"/>
<proteinExistence type="predicted"/>
<evidence type="ECO:0000259" key="1">
    <source>
        <dbReference type="Pfam" id="PF13612"/>
    </source>
</evidence>
<accession>A0A1Z4KRP4</accession>
<reference evidence="2 3" key="1">
    <citation type="submission" date="2017-06" db="EMBL/GenBank/DDBJ databases">
        <title>Genome sequencing of cyanobaciteial culture collection at National Institute for Environmental Studies (NIES).</title>
        <authorList>
            <person name="Hirose Y."/>
            <person name="Shimura Y."/>
            <person name="Fujisawa T."/>
            <person name="Nakamura Y."/>
            <person name="Kawachi M."/>
        </authorList>
    </citation>
    <scope>NUCLEOTIDE SEQUENCE [LARGE SCALE GENOMIC DNA]</scope>
    <source>
        <strain evidence="2 3">NIES-23</strain>
    </source>
</reference>
<evidence type="ECO:0000313" key="3">
    <source>
        <dbReference type="Proteomes" id="UP000217507"/>
    </source>
</evidence>
<name>A0A1Z4KRP4_ANAVA</name>
<dbReference type="EMBL" id="AP018216">
    <property type="protein sequence ID" value="BAY71563.1"/>
    <property type="molecule type" value="Genomic_DNA"/>
</dbReference>
<dbReference type="Pfam" id="PF13612">
    <property type="entry name" value="DDE_Tnp_1_3"/>
    <property type="match status" value="1"/>
</dbReference>
<feature type="domain" description="Transposase DDE" evidence="1">
    <location>
        <begin position="2"/>
        <end position="37"/>
    </location>
</feature>
<evidence type="ECO:0000313" key="2">
    <source>
        <dbReference type="EMBL" id="BAY71563.1"/>
    </source>
</evidence>
<gene>
    <name evidence="2" type="ORF">NIES23_43830</name>
</gene>
<organism evidence="2 3">
    <name type="scientific">Trichormus variabilis NIES-23</name>
    <dbReference type="NCBI Taxonomy" id="1973479"/>
    <lineage>
        <taxon>Bacteria</taxon>
        <taxon>Bacillati</taxon>
        <taxon>Cyanobacteriota</taxon>
        <taxon>Cyanophyceae</taxon>
        <taxon>Nostocales</taxon>
        <taxon>Nostocaceae</taxon>
        <taxon>Trichormus</taxon>
    </lineage>
</organism>
<dbReference type="InterPro" id="IPR025668">
    <property type="entry name" value="Tnp_DDE_dom"/>
</dbReference>